<dbReference type="PANTHER" id="PTHR39186:SF1">
    <property type="entry name" value="DUF2071 DOMAIN-CONTAINING PROTEIN"/>
    <property type="match status" value="1"/>
</dbReference>
<dbReference type="RefSeq" id="WP_128765666.1">
    <property type="nucleotide sequence ID" value="NZ_JBHUOO010000025.1"/>
</dbReference>
<accession>A0A4Q0P4W4</accession>
<organism evidence="1 2">
    <name type="scientific">Leeuwenhoekiella polynyae</name>
    <dbReference type="NCBI Taxonomy" id="1550906"/>
    <lineage>
        <taxon>Bacteria</taxon>
        <taxon>Pseudomonadati</taxon>
        <taxon>Bacteroidota</taxon>
        <taxon>Flavobacteriia</taxon>
        <taxon>Flavobacteriales</taxon>
        <taxon>Flavobacteriaceae</taxon>
        <taxon>Leeuwenhoekiella</taxon>
    </lineage>
</organism>
<dbReference type="PANTHER" id="PTHR39186">
    <property type="entry name" value="DUF2071 FAMILY PROTEIN"/>
    <property type="match status" value="1"/>
</dbReference>
<keyword evidence="2" id="KW-1185">Reference proteome</keyword>
<evidence type="ECO:0000313" key="1">
    <source>
        <dbReference type="EMBL" id="RXG21375.1"/>
    </source>
</evidence>
<name>A0A4Q0P4W4_9FLAO</name>
<evidence type="ECO:0008006" key="3">
    <source>
        <dbReference type="Google" id="ProtNLM"/>
    </source>
</evidence>
<dbReference type="OrthoDB" id="1421826at2"/>
<proteinExistence type="predicted"/>
<evidence type="ECO:0000313" key="2">
    <source>
        <dbReference type="Proteomes" id="UP000289859"/>
    </source>
</evidence>
<comment type="caution">
    <text evidence="1">The sequence shown here is derived from an EMBL/GenBank/DDBJ whole genome shotgun (WGS) entry which is preliminary data.</text>
</comment>
<sequence length="237" mass="28167">MSFLTASWKKLCFANYTIDPEILKPYVPAHTELDFYEGKCYVSLVGFLFDDVKLKGITIPFHKRFEEINLRFYVKYFDGKIWKRGTVFISEIVRKPAIAWVANLLYNEQYSVFKMHYKHDLTDEENFFSYGLDFEENWQLFQVATATKTHNYKPGSITEFITEHFWGYSKKNKNQTWEYEVRHPIWEAYKVLDYEVIFDFGKIYGSEFNELSTRDPDSVQCMEGSAISIEGKKLIKK</sequence>
<dbReference type="EMBL" id="QOVK01000008">
    <property type="protein sequence ID" value="RXG21375.1"/>
    <property type="molecule type" value="Genomic_DNA"/>
</dbReference>
<dbReference type="InterPro" id="IPR018644">
    <property type="entry name" value="DUF2071"/>
</dbReference>
<dbReference type="Pfam" id="PF09844">
    <property type="entry name" value="DUF2071"/>
    <property type="match status" value="1"/>
</dbReference>
<dbReference type="Proteomes" id="UP000289859">
    <property type="component" value="Unassembled WGS sequence"/>
</dbReference>
<dbReference type="AlphaFoldDB" id="A0A4Q0P4W4"/>
<reference evidence="1 2" key="1">
    <citation type="submission" date="2018-07" db="EMBL/GenBank/DDBJ databases">
        <title>Leeuwenhoekiella genomics.</title>
        <authorList>
            <person name="Tahon G."/>
            <person name="Willems A."/>
        </authorList>
    </citation>
    <scope>NUCLEOTIDE SEQUENCE [LARGE SCALE GENOMIC DNA]</scope>
    <source>
        <strain evidence="1 2">LMG 29608</strain>
    </source>
</reference>
<protein>
    <recommendedName>
        <fullName evidence="3">DUF2071 domain-containing protein</fullName>
    </recommendedName>
</protein>
<gene>
    <name evidence="1" type="ORF">DSM02_2230</name>
</gene>